<dbReference type="InterPro" id="IPR050825">
    <property type="entry name" value="RBM42_RBP45_47-like"/>
</dbReference>
<proteinExistence type="predicted"/>
<dbReference type="EMBL" id="CDMY01000341">
    <property type="protein sequence ID" value="CEM03450.1"/>
    <property type="molecule type" value="Genomic_DNA"/>
</dbReference>
<dbReference type="PANTHER" id="PTHR47640:SF10">
    <property type="entry name" value="TRNA SELENOCYSTEINE 1-ASSOCIATED PROTEIN 1-RELATED"/>
    <property type="match status" value="1"/>
</dbReference>
<evidence type="ECO:0000256" key="2">
    <source>
        <dbReference type="ARBA" id="ARBA00022884"/>
    </source>
</evidence>
<evidence type="ECO:0000259" key="5">
    <source>
        <dbReference type="PROSITE" id="PS50102"/>
    </source>
</evidence>
<dbReference type="AlphaFoldDB" id="A0A0G4EYC6"/>
<sequence length="649" mass="73229">MMSEEIGISESKGTTTTATTGNTLYIGEIEGWMEAKYITEQMAKHGEAPSQIRLMADRGYGFAEFSTRDAAKRVLEAMQGTQMEGCDAKCWSLKWAKRAGAEPRETFYSIFLADLDGEVTEEEVTALFQPKYPSCSHSRIVQDPSKGMPFGFVRFRDERDAMRAKDEMQGVWCGKNPLKISLSRETRELQQARRESDRRDRQPMDGRPPPWMDHGPQMGAPPFRPPPMGYYDYDHPGYFDYPPDYPPPYGAPFPPPPHDFFPLHRPPPFGYGGPPMEPYDDAPMDGRGPPPPMRGDRPLMRRPRSISRERDRDRDRERDRRRPSSRERDRDRDNRSDRPSRRGDREREWEREREKERSRDEPRPNGAVAAHRPTIFIGRLQDAQDVDEAKLREIFESFGEIREVRLLQGKGCAFVTYRDMSAAMDAVKERNDYRVGGTRIRVELSKASEKDLHTSSASKRPRDRDRDRAASREPLSPADRGAGRGSKRSRNGDVDREGSVRSEEPPGDDSASAAARRPSPGGVEKEVITPRNKKSPPRQPSPAAAAAADGAGASSGPPSHPSYGEELARRLDSTLCGLRMSRRPDRLPDVDALNGEYVCGHMRSVVLPLVPLMREVGGWGAASDRTGSRRQVVSDANSRDFFTPAMMFF</sequence>
<feature type="compositionally biased region" description="Basic and acidic residues" evidence="4">
    <location>
        <begin position="306"/>
        <end position="363"/>
    </location>
</feature>
<keyword evidence="1" id="KW-0677">Repeat</keyword>
<feature type="compositionally biased region" description="Basic and acidic residues" evidence="4">
    <location>
        <begin position="183"/>
        <end position="204"/>
    </location>
</feature>
<feature type="domain" description="RRM" evidence="5">
    <location>
        <begin position="22"/>
        <end position="98"/>
    </location>
</feature>
<dbReference type="InterPro" id="IPR012677">
    <property type="entry name" value="Nucleotide-bd_a/b_plait_sf"/>
</dbReference>
<keyword evidence="2 3" id="KW-0694">RNA-binding</keyword>
<dbReference type="OrthoDB" id="312987at2759"/>
<feature type="compositionally biased region" description="Low complexity" evidence="4">
    <location>
        <begin position="508"/>
        <end position="522"/>
    </location>
</feature>
<dbReference type="Pfam" id="PF00076">
    <property type="entry name" value="RRM_1"/>
    <property type="match status" value="3"/>
</dbReference>
<dbReference type="InterPro" id="IPR000504">
    <property type="entry name" value="RRM_dom"/>
</dbReference>
<evidence type="ECO:0000256" key="1">
    <source>
        <dbReference type="ARBA" id="ARBA00022737"/>
    </source>
</evidence>
<reference evidence="6 7" key="1">
    <citation type="submission" date="2014-11" db="EMBL/GenBank/DDBJ databases">
        <authorList>
            <person name="Zhu J."/>
            <person name="Qi W."/>
            <person name="Song R."/>
        </authorList>
    </citation>
    <scope>NUCLEOTIDE SEQUENCE [LARGE SCALE GENOMIC DNA]</scope>
</reference>
<dbReference type="Gene3D" id="3.30.70.330">
    <property type="match status" value="3"/>
</dbReference>
<organism evidence="6 7">
    <name type="scientific">Vitrella brassicaformis (strain CCMP3155)</name>
    <dbReference type="NCBI Taxonomy" id="1169540"/>
    <lineage>
        <taxon>Eukaryota</taxon>
        <taxon>Sar</taxon>
        <taxon>Alveolata</taxon>
        <taxon>Colpodellida</taxon>
        <taxon>Vitrellaceae</taxon>
        <taxon>Vitrella</taxon>
    </lineage>
</organism>
<dbReference type="STRING" id="1169540.A0A0G4EYC6"/>
<dbReference type="VEuPathDB" id="CryptoDB:Vbra_13915"/>
<dbReference type="SMART" id="SM00360">
    <property type="entry name" value="RRM"/>
    <property type="match status" value="3"/>
</dbReference>
<feature type="compositionally biased region" description="Pro residues" evidence="4">
    <location>
        <begin position="249"/>
        <end position="269"/>
    </location>
</feature>
<dbReference type="OMA" id="SMERHAF"/>
<feature type="compositionally biased region" description="Basic and acidic residues" evidence="4">
    <location>
        <begin position="460"/>
        <end position="471"/>
    </location>
</feature>
<evidence type="ECO:0000256" key="4">
    <source>
        <dbReference type="SAM" id="MobiDB-lite"/>
    </source>
</evidence>
<keyword evidence="7" id="KW-1185">Reference proteome</keyword>
<dbReference type="InterPro" id="IPR035979">
    <property type="entry name" value="RBD_domain_sf"/>
</dbReference>
<dbReference type="PROSITE" id="PS50102">
    <property type="entry name" value="RRM"/>
    <property type="match status" value="3"/>
</dbReference>
<protein>
    <recommendedName>
        <fullName evidence="5">RRM domain-containing protein</fullName>
    </recommendedName>
</protein>
<feature type="compositionally biased region" description="Low complexity" evidence="4">
    <location>
        <begin position="541"/>
        <end position="557"/>
    </location>
</feature>
<dbReference type="SUPFAM" id="SSF54928">
    <property type="entry name" value="RNA-binding domain, RBD"/>
    <property type="match status" value="2"/>
</dbReference>
<dbReference type="InParanoid" id="A0A0G4EYC6"/>
<evidence type="ECO:0000313" key="7">
    <source>
        <dbReference type="Proteomes" id="UP000041254"/>
    </source>
</evidence>
<feature type="region of interest" description="Disordered" evidence="4">
    <location>
        <begin position="249"/>
        <end position="374"/>
    </location>
</feature>
<feature type="domain" description="RRM" evidence="5">
    <location>
        <begin position="108"/>
        <end position="185"/>
    </location>
</feature>
<feature type="region of interest" description="Disordered" evidence="4">
    <location>
        <begin position="183"/>
        <end position="227"/>
    </location>
</feature>
<evidence type="ECO:0000256" key="3">
    <source>
        <dbReference type="PROSITE-ProRule" id="PRU00176"/>
    </source>
</evidence>
<dbReference type="CDD" id="cd00590">
    <property type="entry name" value="RRM_SF"/>
    <property type="match status" value="1"/>
</dbReference>
<dbReference type="PANTHER" id="PTHR47640">
    <property type="entry name" value="TRNA SELENOCYSTEINE 1-ASSOCIATED PROTEIN 1-RELATED-RELATED"/>
    <property type="match status" value="1"/>
</dbReference>
<dbReference type="Proteomes" id="UP000041254">
    <property type="component" value="Unassembled WGS sequence"/>
</dbReference>
<name>A0A0G4EYC6_VITBC</name>
<dbReference type="GO" id="GO:0003729">
    <property type="term" value="F:mRNA binding"/>
    <property type="evidence" value="ECO:0007669"/>
    <property type="project" value="InterPro"/>
</dbReference>
<accession>A0A0G4EYC6</accession>
<gene>
    <name evidence="6" type="ORF">Vbra_13915</name>
</gene>
<feature type="region of interest" description="Disordered" evidence="4">
    <location>
        <begin position="446"/>
        <end position="565"/>
    </location>
</feature>
<feature type="compositionally biased region" description="Basic and acidic residues" evidence="4">
    <location>
        <begin position="490"/>
        <end position="504"/>
    </location>
</feature>
<feature type="domain" description="RRM" evidence="5">
    <location>
        <begin position="373"/>
        <end position="447"/>
    </location>
</feature>
<evidence type="ECO:0000313" key="6">
    <source>
        <dbReference type="EMBL" id="CEM03450.1"/>
    </source>
</evidence>